<protein>
    <recommendedName>
        <fullName evidence="2">Sema domain-containing protein</fullName>
    </recommendedName>
</protein>
<dbReference type="InterPro" id="IPR027231">
    <property type="entry name" value="Semaphorin"/>
</dbReference>
<dbReference type="PANTHER" id="PTHR11036">
    <property type="entry name" value="SEMAPHORIN"/>
    <property type="match status" value="1"/>
</dbReference>
<accession>A0AAV2IAP9</accession>
<feature type="non-terminal residue" evidence="3">
    <location>
        <position position="177"/>
    </location>
</feature>
<dbReference type="AlphaFoldDB" id="A0AAV2IAP9"/>
<dbReference type="SUPFAM" id="SSF101912">
    <property type="entry name" value="Sema domain"/>
    <property type="match status" value="1"/>
</dbReference>
<dbReference type="Proteomes" id="UP001497497">
    <property type="component" value="Unassembled WGS sequence"/>
</dbReference>
<reference evidence="3 4" key="1">
    <citation type="submission" date="2024-04" db="EMBL/GenBank/DDBJ databases">
        <authorList>
            <consortium name="Genoscope - CEA"/>
            <person name="William W."/>
        </authorList>
    </citation>
    <scope>NUCLEOTIDE SEQUENCE [LARGE SCALE GENOMIC DNA]</scope>
</reference>
<name>A0AAV2IAP9_LYMST</name>
<dbReference type="InterPro" id="IPR001627">
    <property type="entry name" value="Semap_dom"/>
</dbReference>
<dbReference type="PANTHER" id="PTHR11036:SF127">
    <property type="entry name" value="SEMAPHORIN-1A"/>
    <property type="match status" value="1"/>
</dbReference>
<dbReference type="InterPro" id="IPR015943">
    <property type="entry name" value="WD40/YVTN_repeat-like_dom_sf"/>
</dbReference>
<keyword evidence="4" id="KW-1185">Reference proteome</keyword>
<evidence type="ECO:0000256" key="1">
    <source>
        <dbReference type="PROSITE-ProRule" id="PRU00352"/>
    </source>
</evidence>
<dbReference type="GO" id="GO:0005886">
    <property type="term" value="C:plasma membrane"/>
    <property type="evidence" value="ECO:0007669"/>
    <property type="project" value="TreeGrafter"/>
</dbReference>
<evidence type="ECO:0000313" key="4">
    <source>
        <dbReference type="Proteomes" id="UP001497497"/>
    </source>
</evidence>
<organism evidence="3 4">
    <name type="scientific">Lymnaea stagnalis</name>
    <name type="common">Great pond snail</name>
    <name type="synonym">Helix stagnalis</name>
    <dbReference type="NCBI Taxonomy" id="6523"/>
    <lineage>
        <taxon>Eukaryota</taxon>
        <taxon>Metazoa</taxon>
        <taxon>Spiralia</taxon>
        <taxon>Lophotrochozoa</taxon>
        <taxon>Mollusca</taxon>
        <taxon>Gastropoda</taxon>
        <taxon>Heterobranchia</taxon>
        <taxon>Euthyneura</taxon>
        <taxon>Panpulmonata</taxon>
        <taxon>Hygrophila</taxon>
        <taxon>Lymnaeoidea</taxon>
        <taxon>Lymnaeidae</taxon>
        <taxon>Lymnaea</taxon>
    </lineage>
</organism>
<dbReference type="PROSITE" id="PS51004">
    <property type="entry name" value="SEMA"/>
    <property type="match status" value="1"/>
</dbReference>
<evidence type="ECO:0000313" key="3">
    <source>
        <dbReference type="EMBL" id="CAL1543883.1"/>
    </source>
</evidence>
<gene>
    <name evidence="3" type="ORF">GSLYS_00017396001</name>
</gene>
<feature type="domain" description="Sema" evidence="2">
    <location>
        <begin position="1"/>
        <end position="177"/>
    </location>
</feature>
<dbReference type="EMBL" id="CAXITT010000582">
    <property type="protein sequence ID" value="CAL1543883.1"/>
    <property type="molecule type" value="Genomic_DNA"/>
</dbReference>
<evidence type="ECO:0000259" key="2">
    <source>
        <dbReference type="PROSITE" id="PS51004"/>
    </source>
</evidence>
<proteinExistence type="predicted"/>
<dbReference type="GO" id="GO:0030215">
    <property type="term" value="F:semaphorin receptor binding"/>
    <property type="evidence" value="ECO:0007669"/>
    <property type="project" value="InterPro"/>
</dbReference>
<dbReference type="GO" id="GO:0030335">
    <property type="term" value="P:positive regulation of cell migration"/>
    <property type="evidence" value="ECO:0007669"/>
    <property type="project" value="TreeGrafter"/>
</dbReference>
<dbReference type="InterPro" id="IPR036352">
    <property type="entry name" value="Semap_dom_sf"/>
</dbReference>
<comment type="caution">
    <text evidence="3">The sequence shown here is derived from an EMBL/GenBank/DDBJ whole genome shotgun (WGS) entry which is preliminary data.</text>
</comment>
<sequence>VDARRLFVCGTNAFKPVCRYYNFANGTVTAGNASSQTGIGLCPFDERYNSTFLYNAGQFYGGSTSDSGGRESVIVMKDVDNKFMRTHPRDPTVLKDANFVSSHEKEDKVYFFFREIAADLVGEVVVSRVARVCRKDTGKVFSSYFKARLSCYLPGNTPFYFDEIQSTSEFGWGHRMP</sequence>
<dbReference type="Gene3D" id="2.130.10.10">
    <property type="entry name" value="YVTN repeat-like/Quinoprotein amine dehydrogenase"/>
    <property type="match status" value="1"/>
</dbReference>
<dbReference type="GO" id="GO:0045499">
    <property type="term" value="F:chemorepellent activity"/>
    <property type="evidence" value="ECO:0007669"/>
    <property type="project" value="TreeGrafter"/>
</dbReference>
<comment type="caution">
    <text evidence="1">Lacks conserved residue(s) required for the propagation of feature annotation.</text>
</comment>
<feature type="non-terminal residue" evidence="3">
    <location>
        <position position="1"/>
    </location>
</feature>